<feature type="transmembrane region" description="Helical" evidence="1">
    <location>
        <begin position="58"/>
        <end position="76"/>
    </location>
</feature>
<keyword evidence="1" id="KW-0812">Transmembrane</keyword>
<gene>
    <name evidence="2" type="ORF">SAMEA23995918_05336</name>
</gene>
<comment type="caution">
    <text evidence="2">The sequence shown here is derived from an EMBL/GenBank/DDBJ whole genome shotgun (WGS) entry which is preliminary data.</text>
</comment>
<evidence type="ECO:0000256" key="1">
    <source>
        <dbReference type="SAM" id="Phobius"/>
    </source>
</evidence>
<organism evidence="2 3">
    <name type="scientific">Klebsiella quasipneumoniae</name>
    <dbReference type="NCBI Taxonomy" id="1463165"/>
    <lineage>
        <taxon>Bacteria</taxon>
        <taxon>Pseudomonadati</taxon>
        <taxon>Pseudomonadota</taxon>
        <taxon>Gammaproteobacteria</taxon>
        <taxon>Enterobacterales</taxon>
        <taxon>Enterobacteriaceae</taxon>
        <taxon>Klebsiella/Raoultella group</taxon>
        <taxon>Klebsiella</taxon>
        <taxon>Klebsiella pneumoniae complex</taxon>
    </lineage>
</organism>
<reference evidence="2 3" key="1">
    <citation type="submission" date="2018-07" db="EMBL/GenBank/DDBJ databases">
        <authorList>
            <consortium name="Pathogen Informatics"/>
        </authorList>
    </citation>
    <scope>NUCLEOTIDE SEQUENCE [LARGE SCALE GENOMIC DNA]</scope>
    <source>
        <strain evidence="2 3">4300STDY6636950</strain>
    </source>
</reference>
<dbReference type="EMBL" id="UFBM01000074">
    <property type="protein sequence ID" value="SSG08404.1"/>
    <property type="molecule type" value="Genomic_DNA"/>
</dbReference>
<evidence type="ECO:0000313" key="3">
    <source>
        <dbReference type="Proteomes" id="UP000252079"/>
    </source>
</evidence>
<protein>
    <submittedName>
        <fullName evidence="2">Multidrug resistance protein D</fullName>
    </submittedName>
</protein>
<dbReference type="Proteomes" id="UP000252079">
    <property type="component" value="Unassembled WGS sequence"/>
</dbReference>
<sequence length="82" mass="8437">MYLWGMGLANPLGTAIAMGPFGREAGLASALLGFLTMSAAALTTWLGSTLNATPVTTLGGIQSVVCLIAVMLFLLGRRPVKL</sequence>
<keyword evidence="1" id="KW-1133">Transmembrane helix</keyword>
<accession>A0ABD7NAD0</accession>
<evidence type="ECO:0000313" key="2">
    <source>
        <dbReference type="EMBL" id="SSG08404.1"/>
    </source>
</evidence>
<keyword evidence="1" id="KW-0472">Membrane</keyword>
<dbReference type="Gene3D" id="1.20.1720.10">
    <property type="entry name" value="Multidrug resistance protein D"/>
    <property type="match status" value="1"/>
</dbReference>
<proteinExistence type="predicted"/>
<feature type="transmembrane region" description="Helical" evidence="1">
    <location>
        <begin position="25"/>
        <end position="46"/>
    </location>
</feature>
<dbReference type="AlphaFoldDB" id="A0ABD7NAD0"/>
<name>A0ABD7NAD0_9ENTR</name>